<accession>A0A0R2JZF6</accession>
<dbReference type="PATRIC" id="fig|319653.3.peg.2087"/>
<dbReference type="Pfam" id="PF08876">
    <property type="entry name" value="DUF1836"/>
    <property type="match status" value="1"/>
</dbReference>
<sequence>MDEVNEMSELESYNHWLKTVREVKLPHWDELPNFDLYMDQVVALLTGYTGPLGMDPVTPTMINNYVKQKAVVAPTKKKYQVMQVADILLITLLKQSFPIVVIRSGIDRITATDYPKQAYDRFIDIVNQKIARIGMEHTTTVAKNISEQLMQVTSNMIVDQVQTGELIRLLQKSVEHKPTKLK</sequence>
<organism evidence="1 2">
    <name type="scientific">Pediococcus ethanolidurans</name>
    <dbReference type="NCBI Taxonomy" id="319653"/>
    <lineage>
        <taxon>Bacteria</taxon>
        <taxon>Bacillati</taxon>
        <taxon>Bacillota</taxon>
        <taxon>Bacilli</taxon>
        <taxon>Lactobacillales</taxon>
        <taxon>Lactobacillaceae</taxon>
        <taxon>Pediococcus</taxon>
    </lineage>
</organism>
<name>A0A0R2JZF6_9LACO</name>
<dbReference type="EMBL" id="JQBY01000008">
    <property type="protein sequence ID" value="KRN82665.1"/>
    <property type="molecule type" value="Genomic_DNA"/>
</dbReference>
<dbReference type="AlphaFoldDB" id="A0A0R2JZF6"/>
<dbReference type="Proteomes" id="UP000051749">
    <property type="component" value="Unassembled WGS sequence"/>
</dbReference>
<dbReference type="InterPro" id="IPR014975">
    <property type="entry name" value="DUF1836"/>
</dbReference>
<dbReference type="PANTHER" id="PTHR40056">
    <property type="entry name" value="HYPOTHETICAL CYTOSOLIC PROTEIN"/>
    <property type="match status" value="1"/>
</dbReference>
<reference evidence="1 2" key="1">
    <citation type="journal article" date="2015" name="Genome Announc.">
        <title>Expanding the biotechnology potential of lactobacilli through comparative genomics of 213 strains and associated genera.</title>
        <authorList>
            <person name="Sun Z."/>
            <person name="Harris H.M."/>
            <person name="McCann A."/>
            <person name="Guo C."/>
            <person name="Argimon S."/>
            <person name="Zhang W."/>
            <person name="Yang X."/>
            <person name="Jeffery I.B."/>
            <person name="Cooney J.C."/>
            <person name="Kagawa T.F."/>
            <person name="Liu W."/>
            <person name="Song Y."/>
            <person name="Salvetti E."/>
            <person name="Wrobel A."/>
            <person name="Rasinkangas P."/>
            <person name="Parkhill J."/>
            <person name="Rea M.C."/>
            <person name="O'Sullivan O."/>
            <person name="Ritari J."/>
            <person name="Douillard F.P."/>
            <person name="Paul Ross R."/>
            <person name="Yang R."/>
            <person name="Briner A.E."/>
            <person name="Felis G.E."/>
            <person name="de Vos W.M."/>
            <person name="Barrangou R."/>
            <person name="Klaenhammer T.R."/>
            <person name="Caufield P.W."/>
            <person name="Cui Y."/>
            <person name="Zhang H."/>
            <person name="O'Toole P.W."/>
        </authorList>
    </citation>
    <scope>NUCLEOTIDE SEQUENCE [LARGE SCALE GENOMIC DNA]</scope>
    <source>
        <strain evidence="1 2">DSM 22301</strain>
    </source>
</reference>
<evidence type="ECO:0000313" key="2">
    <source>
        <dbReference type="Proteomes" id="UP000051749"/>
    </source>
</evidence>
<evidence type="ECO:0000313" key="1">
    <source>
        <dbReference type="EMBL" id="KRN82665.1"/>
    </source>
</evidence>
<dbReference type="STRING" id="319653.SAMN04487973_10748"/>
<dbReference type="PANTHER" id="PTHR40056:SF1">
    <property type="entry name" value="DUF1836 DOMAIN-CONTAINING PROTEIN"/>
    <property type="match status" value="1"/>
</dbReference>
<gene>
    <name evidence="1" type="ORF">IV87_GL002049</name>
</gene>
<proteinExistence type="predicted"/>
<comment type="caution">
    <text evidence="1">The sequence shown here is derived from an EMBL/GenBank/DDBJ whole genome shotgun (WGS) entry which is preliminary data.</text>
</comment>
<protein>
    <submittedName>
        <fullName evidence="1">BS ykrK family protein</fullName>
    </submittedName>
</protein>